<gene>
    <name evidence="1" type="ORF">MARPO_0123s0002</name>
</gene>
<proteinExistence type="predicted"/>
<name>A0A2R6W9I3_MARPO</name>
<dbReference type="AlphaFoldDB" id="A0A2R6W9I3"/>
<reference evidence="2" key="1">
    <citation type="journal article" date="2017" name="Cell">
        <title>Insights into land plant evolution garnered from the Marchantia polymorpha genome.</title>
        <authorList>
            <person name="Bowman J.L."/>
            <person name="Kohchi T."/>
            <person name="Yamato K.T."/>
            <person name="Jenkins J."/>
            <person name="Shu S."/>
            <person name="Ishizaki K."/>
            <person name="Yamaoka S."/>
            <person name="Nishihama R."/>
            <person name="Nakamura Y."/>
            <person name="Berger F."/>
            <person name="Adam C."/>
            <person name="Aki S.S."/>
            <person name="Althoff F."/>
            <person name="Araki T."/>
            <person name="Arteaga-Vazquez M.A."/>
            <person name="Balasubrmanian S."/>
            <person name="Barry K."/>
            <person name="Bauer D."/>
            <person name="Boehm C.R."/>
            <person name="Briginshaw L."/>
            <person name="Caballero-Perez J."/>
            <person name="Catarino B."/>
            <person name="Chen F."/>
            <person name="Chiyoda S."/>
            <person name="Chovatia M."/>
            <person name="Davies K.M."/>
            <person name="Delmans M."/>
            <person name="Demura T."/>
            <person name="Dierschke T."/>
            <person name="Dolan L."/>
            <person name="Dorantes-Acosta A.E."/>
            <person name="Eklund D.M."/>
            <person name="Florent S.N."/>
            <person name="Flores-Sandoval E."/>
            <person name="Fujiyama A."/>
            <person name="Fukuzawa H."/>
            <person name="Galik B."/>
            <person name="Grimanelli D."/>
            <person name="Grimwood J."/>
            <person name="Grossniklaus U."/>
            <person name="Hamada T."/>
            <person name="Haseloff J."/>
            <person name="Hetherington A.J."/>
            <person name="Higo A."/>
            <person name="Hirakawa Y."/>
            <person name="Hundley H.N."/>
            <person name="Ikeda Y."/>
            <person name="Inoue K."/>
            <person name="Inoue S.I."/>
            <person name="Ishida S."/>
            <person name="Jia Q."/>
            <person name="Kakita M."/>
            <person name="Kanazawa T."/>
            <person name="Kawai Y."/>
            <person name="Kawashima T."/>
            <person name="Kennedy M."/>
            <person name="Kinose K."/>
            <person name="Kinoshita T."/>
            <person name="Kohara Y."/>
            <person name="Koide E."/>
            <person name="Komatsu K."/>
            <person name="Kopischke S."/>
            <person name="Kubo M."/>
            <person name="Kyozuka J."/>
            <person name="Lagercrantz U."/>
            <person name="Lin S.S."/>
            <person name="Lindquist E."/>
            <person name="Lipzen A.M."/>
            <person name="Lu C.W."/>
            <person name="De Luna E."/>
            <person name="Martienssen R.A."/>
            <person name="Minamino N."/>
            <person name="Mizutani M."/>
            <person name="Mizutani M."/>
            <person name="Mochizuki N."/>
            <person name="Monte I."/>
            <person name="Mosher R."/>
            <person name="Nagasaki H."/>
            <person name="Nakagami H."/>
            <person name="Naramoto S."/>
            <person name="Nishitani K."/>
            <person name="Ohtani M."/>
            <person name="Okamoto T."/>
            <person name="Okumura M."/>
            <person name="Phillips J."/>
            <person name="Pollak B."/>
            <person name="Reinders A."/>
            <person name="Rovekamp M."/>
            <person name="Sano R."/>
            <person name="Sawa S."/>
            <person name="Schmid M.W."/>
            <person name="Shirakawa M."/>
            <person name="Solano R."/>
            <person name="Spunde A."/>
            <person name="Suetsugu N."/>
            <person name="Sugano S."/>
            <person name="Sugiyama A."/>
            <person name="Sun R."/>
            <person name="Suzuki Y."/>
            <person name="Takenaka M."/>
            <person name="Takezawa D."/>
            <person name="Tomogane H."/>
            <person name="Tsuzuki M."/>
            <person name="Ueda T."/>
            <person name="Umeda M."/>
            <person name="Ward J.M."/>
            <person name="Watanabe Y."/>
            <person name="Yazaki K."/>
            <person name="Yokoyama R."/>
            <person name="Yoshitake Y."/>
            <person name="Yotsui I."/>
            <person name="Zachgo S."/>
            <person name="Schmutz J."/>
        </authorList>
    </citation>
    <scope>NUCLEOTIDE SEQUENCE [LARGE SCALE GENOMIC DNA]</scope>
    <source>
        <strain evidence="2">Tak-1</strain>
    </source>
</reference>
<keyword evidence="2" id="KW-1185">Reference proteome</keyword>
<sequence>MGTASVQRVSSIRFRVRELKDPCVVDLSLRLKPHREYRVESLAQAFYGGQCQLSCLSVSLESDLPDVTVAIFELDIDSSELFSGFVKRSRFGYTVKYD</sequence>
<dbReference type="EMBL" id="KZ772795">
    <property type="protein sequence ID" value="PTQ30506.1"/>
    <property type="molecule type" value="Genomic_DNA"/>
</dbReference>
<evidence type="ECO:0000313" key="1">
    <source>
        <dbReference type="EMBL" id="PTQ30506.1"/>
    </source>
</evidence>
<accession>A0A2R6W9I3</accession>
<evidence type="ECO:0000313" key="2">
    <source>
        <dbReference type="Proteomes" id="UP000244005"/>
    </source>
</evidence>
<protein>
    <submittedName>
        <fullName evidence="1">Uncharacterized protein</fullName>
    </submittedName>
</protein>
<organism evidence="1 2">
    <name type="scientific">Marchantia polymorpha</name>
    <name type="common">Common liverwort</name>
    <name type="synonym">Marchantia aquatica</name>
    <dbReference type="NCBI Taxonomy" id="3197"/>
    <lineage>
        <taxon>Eukaryota</taxon>
        <taxon>Viridiplantae</taxon>
        <taxon>Streptophyta</taxon>
        <taxon>Embryophyta</taxon>
        <taxon>Marchantiophyta</taxon>
        <taxon>Marchantiopsida</taxon>
        <taxon>Marchantiidae</taxon>
        <taxon>Marchantiales</taxon>
        <taxon>Marchantiaceae</taxon>
        <taxon>Marchantia</taxon>
    </lineage>
</organism>
<dbReference type="Proteomes" id="UP000244005">
    <property type="component" value="Unassembled WGS sequence"/>
</dbReference>